<accession>A0A3E0X3G4</accession>
<protein>
    <submittedName>
        <fullName evidence="1">Uncharacterized protein</fullName>
    </submittedName>
</protein>
<reference evidence="2" key="1">
    <citation type="submission" date="2017-05" db="EMBL/GenBank/DDBJ databases">
        <authorList>
            <person name="Sharma S."/>
            <person name="Sidhu C."/>
            <person name="Pinnaka A.K."/>
        </authorList>
    </citation>
    <scope>NUCLEOTIDE SEQUENCE [LARGE SCALE GENOMIC DNA]</scope>
    <source>
        <strain evidence="2">AK93</strain>
    </source>
</reference>
<evidence type="ECO:0000313" key="1">
    <source>
        <dbReference type="EMBL" id="RFA39578.1"/>
    </source>
</evidence>
<sequence length="125" mass="13880">MVRRFSQYLRAIAIWPLAGGALVLLMAGAPAVVAEQSLSSEVVEALEAGNCKQLMRLNRRYWRLAESTPSEAMYQHTALALESAILGDPLCGRADAELIRVEPQQGVNFFNPHEFHVFRSGRPSR</sequence>
<dbReference type="AlphaFoldDB" id="A0A3E0X3G4"/>
<dbReference type="RefSeq" id="WP_116347356.1">
    <property type="nucleotide sequence ID" value="NZ_NFZV01000001.1"/>
</dbReference>
<proteinExistence type="predicted"/>
<gene>
    <name evidence="1" type="ORF">CAL65_02125</name>
</gene>
<organism evidence="1 2">
    <name type="scientific">Alkalilimnicola ehrlichii</name>
    <dbReference type="NCBI Taxonomy" id="351052"/>
    <lineage>
        <taxon>Bacteria</taxon>
        <taxon>Pseudomonadati</taxon>
        <taxon>Pseudomonadota</taxon>
        <taxon>Gammaproteobacteria</taxon>
        <taxon>Chromatiales</taxon>
        <taxon>Ectothiorhodospiraceae</taxon>
        <taxon>Alkalilimnicola</taxon>
    </lineage>
</organism>
<dbReference type="EMBL" id="NFZW01000001">
    <property type="protein sequence ID" value="RFA39578.1"/>
    <property type="molecule type" value="Genomic_DNA"/>
</dbReference>
<evidence type="ECO:0000313" key="2">
    <source>
        <dbReference type="Proteomes" id="UP000256763"/>
    </source>
</evidence>
<dbReference type="Proteomes" id="UP000256763">
    <property type="component" value="Unassembled WGS sequence"/>
</dbReference>
<name>A0A3E0X3G4_9GAMM</name>
<comment type="caution">
    <text evidence="1">The sequence shown here is derived from an EMBL/GenBank/DDBJ whole genome shotgun (WGS) entry which is preliminary data.</text>
</comment>
<keyword evidence="2" id="KW-1185">Reference proteome</keyword>